<dbReference type="Pfam" id="PF00072">
    <property type="entry name" value="Response_reg"/>
    <property type="match status" value="1"/>
</dbReference>
<evidence type="ECO:0000259" key="2">
    <source>
        <dbReference type="PROSITE" id="PS50110"/>
    </source>
</evidence>
<gene>
    <name evidence="4" type="ORF">DFR30_2158</name>
</gene>
<accession>A0A4R1HE05</accession>
<dbReference type="InterPro" id="IPR002545">
    <property type="entry name" value="CheW-lke_dom"/>
</dbReference>
<dbReference type="SUPFAM" id="SSF50341">
    <property type="entry name" value="CheW-like"/>
    <property type="match status" value="1"/>
</dbReference>
<dbReference type="CDD" id="cd19924">
    <property type="entry name" value="REC_CheV-like"/>
    <property type="match status" value="1"/>
</dbReference>
<dbReference type="InterPro" id="IPR011006">
    <property type="entry name" value="CheY-like_superfamily"/>
</dbReference>
<dbReference type="PROSITE" id="PS50110">
    <property type="entry name" value="RESPONSE_REGULATORY"/>
    <property type="match status" value="1"/>
</dbReference>
<sequence length="317" mass="35577">MSGVLANVDLRTQLAGHNRLELLLFRLAGKQLFGINVFKVQEVIQCPHLTSIPDSHSVVRGIANMRGRTITVMDLDRAVGGAGVENPEENFVVVTEYNQYVQGFLVGGVDRIVNMNWSEILPPPQGIGDDNYLTAVTRVEGELVEIIDVEKVLAEVIGWNEEVSQEFIEEAENQDDERKPVVLVADDSSVARNQIKRTLDKLGIECVLAMDGKRALEQLQQWAGDEVDIPLHERIFMVISDIEMPEMDGYTFTTEVRRDPRLENLHILLHTSLSGVFNNAMVEKVGANDFIAKFQPDVLAKTVLNRLKLWRDEKTAC</sequence>
<organism evidence="4 5">
    <name type="scientific">Thiogranum longum</name>
    <dbReference type="NCBI Taxonomy" id="1537524"/>
    <lineage>
        <taxon>Bacteria</taxon>
        <taxon>Pseudomonadati</taxon>
        <taxon>Pseudomonadota</taxon>
        <taxon>Gammaproteobacteria</taxon>
        <taxon>Chromatiales</taxon>
        <taxon>Ectothiorhodospiraceae</taxon>
        <taxon>Thiogranum</taxon>
    </lineage>
</organism>
<dbReference type="GO" id="GO:0000160">
    <property type="term" value="P:phosphorelay signal transduction system"/>
    <property type="evidence" value="ECO:0007669"/>
    <property type="project" value="InterPro"/>
</dbReference>
<dbReference type="Proteomes" id="UP000295707">
    <property type="component" value="Unassembled WGS sequence"/>
</dbReference>
<dbReference type="Pfam" id="PF01584">
    <property type="entry name" value="CheW"/>
    <property type="match status" value="1"/>
</dbReference>
<protein>
    <submittedName>
        <fullName evidence="4">Two-component system chemotaxis response regulator CheV</fullName>
    </submittedName>
</protein>
<dbReference type="PANTHER" id="PTHR47233:SF3">
    <property type="entry name" value="CHEMOTAXIS PROTEIN CHEV"/>
    <property type="match status" value="1"/>
</dbReference>
<feature type="domain" description="Response regulatory" evidence="2">
    <location>
        <begin position="181"/>
        <end position="308"/>
    </location>
</feature>
<dbReference type="InterPro" id="IPR024181">
    <property type="entry name" value="Chemotax_regulator_CheV"/>
</dbReference>
<proteinExistence type="predicted"/>
<keyword evidence="1" id="KW-0597">Phosphoprotein</keyword>
<dbReference type="SMART" id="SM00448">
    <property type="entry name" value="REC"/>
    <property type="match status" value="1"/>
</dbReference>
<comment type="caution">
    <text evidence="4">The sequence shown here is derived from an EMBL/GenBank/DDBJ whole genome shotgun (WGS) entry which is preliminary data.</text>
</comment>
<dbReference type="SMART" id="SM00260">
    <property type="entry name" value="CheW"/>
    <property type="match status" value="1"/>
</dbReference>
<dbReference type="PROSITE" id="PS50851">
    <property type="entry name" value="CHEW"/>
    <property type="match status" value="1"/>
</dbReference>
<keyword evidence="5" id="KW-1185">Reference proteome</keyword>
<dbReference type="Gene3D" id="2.30.30.40">
    <property type="entry name" value="SH3 Domains"/>
    <property type="match status" value="1"/>
</dbReference>
<feature type="domain" description="CheW-like" evidence="3">
    <location>
        <begin position="19"/>
        <end position="158"/>
    </location>
</feature>
<dbReference type="Gene3D" id="3.40.50.2300">
    <property type="match status" value="1"/>
</dbReference>
<dbReference type="GO" id="GO:0006935">
    <property type="term" value="P:chemotaxis"/>
    <property type="evidence" value="ECO:0007669"/>
    <property type="project" value="InterPro"/>
</dbReference>
<feature type="modified residue" description="4-aspartylphosphate" evidence="1">
    <location>
        <position position="241"/>
    </location>
</feature>
<dbReference type="PIRSF" id="PIRSF002867">
    <property type="entry name" value="CheV"/>
    <property type="match status" value="1"/>
</dbReference>
<dbReference type="AlphaFoldDB" id="A0A4R1HE05"/>
<dbReference type="RefSeq" id="WP_132973052.1">
    <property type="nucleotide sequence ID" value="NZ_SMFX01000001.1"/>
</dbReference>
<reference evidence="4 5" key="1">
    <citation type="submission" date="2019-03" db="EMBL/GenBank/DDBJ databases">
        <title>Genomic Encyclopedia of Type Strains, Phase IV (KMG-IV): sequencing the most valuable type-strain genomes for metagenomic binning, comparative biology and taxonomic classification.</title>
        <authorList>
            <person name="Goeker M."/>
        </authorList>
    </citation>
    <scope>NUCLEOTIDE SEQUENCE [LARGE SCALE GENOMIC DNA]</scope>
    <source>
        <strain evidence="4 5">DSM 19610</strain>
    </source>
</reference>
<dbReference type="PANTHER" id="PTHR47233">
    <property type="entry name" value="CHEMOTAXIS PROTEIN CHEV"/>
    <property type="match status" value="1"/>
</dbReference>
<name>A0A4R1HE05_9GAMM</name>
<dbReference type="OrthoDB" id="9806105at2"/>
<dbReference type="EMBL" id="SMFX01000001">
    <property type="protein sequence ID" value="TCK18873.1"/>
    <property type="molecule type" value="Genomic_DNA"/>
</dbReference>
<dbReference type="InterPro" id="IPR001789">
    <property type="entry name" value="Sig_transdc_resp-reg_receiver"/>
</dbReference>
<dbReference type="Gene3D" id="2.40.50.180">
    <property type="entry name" value="CheA-289, Domain 4"/>
    <property type="match status" value="1"/>
</dbReference>
<dbReference type="InterPro" id="IPR036061">
    <property type="entry name" value="CheW-like_dom_sf"/>
</dbReference>
<evidence type="ECO:0000313" key="4">
    <source>
        <dbReference type="EMBL" id="TCK18873.1"/>
    </source>
</evidence>
<evidence type="ECO:0000259" key="3">
    <source>
        <dbReference type="PROSITE" id="PS50851"/>
    </source>
</evidence>
<dbReference type="SUPFAM" id="SSF52172">
    <property type="entry name" value="CheY-like"/>
    <property type="match status" value="1"/>
</dbReference>
<evidence type="ECO:0000256" key="1">
    <source>
        <dbReference type="PROSITE-ProRule" id="PRU00169"/>
    </source>
</evidence>
<evidence type="ECO:0000313" key="5">
    <source>
        <dbReference type="Proteomes" id="UP000295707"/>
    </source>
</evidence>